<reference evidence="1" key="1">
    <citation type="submission" date="2021-06" db="EMBL/GenBank/DDBJ databases">
        <title>Complete genome sequence of Nocardioides sp. G188.</title>
        <authorList>
            <person name="Im W.-T."/>
        </authorList>
    </citation>
    <scope>NUCLEOTIDE SEQUENCE</scope>
    <source>
        <strain evidence="1">G188</strain>
    </source>
</reference>
<proteinExistence type="predicted"/>
<protein>
    <submittedName>
        <fullName evidence="1">Uncharacterized protein</fullName>
    </submittedName>
</protein>
<organism evidence="1 2">
    <name type="scientific">Nocardioides panacis</name>
    <dbReference type="NCBI Taxonomy" id="2849501"/>
    <lineage>
        <taxon>Bacteria</taxon>
        <taxon>Bacillati</taxon>
        <taxon>Actinomycetota</taxon>
        <taxon>Actinomycetes</taxon>
        <taxon>Propionibacteriales</taxon>
        <taxon>Nocardioidaceae</taxon>
        <taxon>Nocardioides</taxon>
    </lineage>
</organism>
<accession>A0A975T2L5</accession>
<dbReference type="AlphaFoldDB" id="A0A975T2L5"/>
<evidence type="ECO:0000313" key="1">
    <source>
        <dbReference type="EMBL" id="QWZ09723.1"/>
    </source>
</evidence>
<dbReference type="RefSeq" id="WP_216941569.1">
    <property type="nucleotide sequence ID" value="NZ_CP077062.1"/>
</dbReference>
<sequence>MFLGAAAAAAVAVVAVNALTSVGGSDRGTGGGGGASCPSSLRVAGHEYRSAGDLLREPVPGARVGKALLPGGCVDGGGSSRDGTTVTNAPEPDYTVDAFKVPGVSVDDAVLANGKIWVNEERTSLPPAVVDSRREQPCALASVSVVTGKLVNVHPKRAPKVDGDVTAPFTASLYSSDRALTGGRWQTVLVGFRVPAEGDVTGLAGMRDLLYKGKTAEVRLRCAGAKYVADSVKVAGP</sequence>
<evidence type="ECO:0000313" key="2">
    <source>
        <dbReference type="Proteomes" id="UP000683575"/>
    </source>
</evidence>
<dbReference type="EMBL" id="CP077062">
    <property type="protein sequence ID" value="QWZ09723.1"/>
    <property type="molecule type" value="Genomic_DNA"/>
</dbReference>
<gene>
    <name evidence="1" type="ORF">KRR39_08290</name>
</gene>
<keyword evidence="2" id="KW-1185">Reference proteome</keyword>
<name>A0A975T2L5_9ACTN</name>
<dbReference type="KEGG" id="nps:KRR39_08290"/>
<dbReference type="Proteomes" id="UP000683575">
    <property type="component" value="Chromosome"/>
</dbReference>